<evidence type="ECO:0000256" key="1">
    <source>
        <dbReference type="ARBA" id="ARBA00004496"/>
    </source>
</evidence>
<proteinExistence type="predicted"/>
<dbReference type="GO" id="GO:0015031">
    <property type="term" value="P:protein transport"/>
    <property type="evidence" value="ECO:0007669"/>
    <property type="project" value="UniProtKB-KW"/>
</dbReference>
<feature type="region of interest" description="Disordered" evidence="5">
    <location>
        <begin position="460"/>
        <end position="579"/>
    </location>
</feature>
<dbReference type="InterPro" id="IPR032914">
    <property type="entry name" value="Vam6/VPS39/TRAP1"/>
</dbReference>
<name>K1WTZ7_MARBU</name>
<keyword evidence="3" id="KW-0963">Cytoplasm</keyword>
<dbReference type="Proteomes" id="UP000006753">
    <property type="component" value="Unassembled WGS sequence"/>
</dbReference>
<evidence type="ECO:0000313" key="7">
    <source>
        <dbReference type="EMBL" id="EKD21110.1"/>
    </source>
</evidence>
<evidence type="ECO:0000313" key="8">
    <source>
        <dbReference type="Proteomes" id="UP000006753"/>
    </source>
</evidence>
<dbReference type="STRING" id="1072389.K1WTZ7"/>
<feature type="domain" description="CNH" evidence="6">
    <location>
        <begin position="266"/>
        <end position="687"/>
    </location>
</feature>
<dbReference type="GeneID" id="18756158"/>
<reference evidence="7 8" key="1">
    <citation type="journal article" date="2012" name="BMC Genomics">
        <title>Sequencing the genome of Marssonina brunnea reveals fungus-poplar co-evolution.</title>
        <authorList>
            <person name="Zhu S."/>
            <person name="Cao Y.-Z."/>
            <person name="Jiang C."/>
            <person name="Tan B.-Y."/>
            <person name="Wang Z."/>
            <person name="Feng S."/>
            <person name="Zhang L."/>
            <person name="Su X.-H."/>
            <person name="Brejova B."/>
            <person name="Vinar T."/>
            <person name="Xu M."/>
            <person name="Wang M.-X."/>
            <person name="Zhang S.-G."/>
            <person name="Huang M.-R."/>
            <person name="Wu R."/>
            <person name="Zhou Y."/>
        </authorList>
    </citation>
    <scope>NUCLEOTIDE SEQUENCE [LARGE SCALE GENOMIC DNA]</scope>
    <source>
        <strain evidence="7 8">MB_m1</strain>
    </source>
</reference>
<evidence type="ECO:0000259" key="6">
    <source>
        <dbReference type="PROSITE" id="PS50219"/>
    </source>
</evidence>
<feature type="region of interest" description="Disordered" evidence="5">
    <location>
        <begin position="761"/>
        <end position="782"/>
    </location>
</feature>
<dbReference type="GO" id="GO:0034058">
    <property type="term" value="P:endosomal vesicle fusion"/>
    <property type="evidence" value="ECO:0007669"/>
    <property type="project" value="TreeGrafter"/>
</dbReference>
<dbReference type="PROSITE" id="PS50219">
    <property type="entry name" value="CNH"/>
    <property type="match status" value="1"/>
</dbReference>
<dbReference type="EMBL" id="JH921428">
    <property type="protein sequence ID" value="EKD21110.1"/>
    <property type="molecule type" value="Genomic_DNA"/>
</dbReference>
<evidence type="ECO:0000256" key="3">
    <source>
        <dbReference type="ARBA" id="ARBA00022490"/>
    </source>
</evidence>
<dbReference type="InParanoid" id="K1WTZ7"/>
<evidence type="ECO:0000256" key="5">
    <source>
        <dbReference type="SAM" id="MobiDB-lite"/>
    </source>
</evidence>
<feature type="compositionally biased region" description="Basic and acidic residues" evidence="5">
    <location>
        <begin position="529"/>
        <end position="538"/>
    </location>
</feature>
<gene>
    <name evidence="7" type="ORF">MBM_00223</name>
</gene>
<dbReference type="eggNOG" id="KOG2063">
    <property type="taxonomic scope" value="Eukaryota"/>
</dbReference>
<dbReference type="PANTHER" id="PTHR12894">
    <property type="entry name" value="CNH DOMAIN CONTAINING"/>
    <property type="match status" value="1"/>
</dbReference>
<dbReference type="HOGENOM" id="CLU_008225_0_0_1"/>
<comment type="subcellular location">
    <subcellularLocation>
        <location evidence="1">Cytoplasm</location>
    </subcellularLocation>
</comment>
<dbReference type="OMA" id="DNWKGNF"/>
<dbReference type="GO" id="GO:0005737">
    <property type="term" value="C:cytoplasm"/>
    <property type="evidence" value="ECO:0007669"/>
    <property type="project" value="UniProtKB-SubCell"/>
</dbReference>
<dbReference type="OrthoDB" id="5325112at2759"/>
<organism evidence="7 8">
    <name type="scientific">Marssonina brunnea f. sp. multigermtubi (strain MB_m1)</name>
    <name type="common">Marssonina leaf spot fungus</name>
    <dbReference type="NCBI Taxonomy" id="1072389"/>
    <lineage>
        <taxon>Eukaryota</taxon>
        <taxon>Fungi</taxon>
        <taxon>Dikarya</taxon>
        <taxon>Ascomycota</taxon>
        <taxon>Pezizomycotina</taxon>
        <taxon>Leotiomycetes</taxon>
        <taxon>Helotiales</taxon>
        <taxon>Drepanopezizaceae</taxon>
        <taxon>Drepanopeziza</taxon>
    </lineage>
</organism>
<dbReference type="KEGG" id="mbe:MBM_00223"/>
<keyword evidence="8" id="KW-1185">Reference proteome</keyword>
<dbReference type="InterPro" id="IPR001180">
    <property type="entry name" value="CNH_dom"/>
</dbReference>
<evidence type="ECO:0000256" key="4">
    <source>
        <dbReference type="ARBA" id="ARBA00022927"/>
    </source>
</evidence>
<dbReference type="GO" id="GO:0006914">
    <property type="term" value="P:autophagy"/>
    <property type="evidence" value="ECO:0007669"/>
    <property type="project" value="TreeGrafter"/>
</dbReference>
<accession>K1WTZ7</accession>
<keyword evidence="4" id="KW-0653">Protein transport</keyword>
<dbReference type="GO" id="GO:0016020">
    <property type="term" value="C:membrane"/>
    <property type="evidence" value="ECO:0007669"/>
    <property type="project" value="TreeGrafter"/>
</dbReference>
<sequence length="1419" mass="157466">MALGAERKLIDNLKSFDDTRDKLIDLVDIVTGHHLRDHDFPFPTASHHPETFSSRQPLTLRCRMIRDMTVKSLSGKHSLNAEQAAEFKNLITLLPHLLRSIEKAGIVEANLGRASNEEGERGFMCIKFKSYYEDHLFGEPDSEYRSQSEMKDQHQLATSDLSPAKHTEAIQKAIRTISKKDGHEINSLIEAPFEASSGEDAKRAVHNLVWPCDDCQSSAGSINMDSKDPEQAALEEERRVGAETGPFVLRALLEDIPMSAEGDRDDIVINCVEFLEQNLYVGTSASEILHFVQIPPDPEDLSRKPSYILASRLPPAFHEPSSGSRPGVQQILLLPRVNKACILCNWTVTFYSLPELSPVFGTTQIRPCNWIGGIDLNVDLGGSGQDVQNPSVTVLASLTKKIQVIKISENPRKLRTIDFAASVTSVRRDSFACVADSHSYALLDVDRLLKIPLFPISSLDESQSGSAGGHVEDISGSTAGGISRSNSSSQRHTPASTDDRGHGRSTSLGAFITGGNRRPGQQGASGNRTGRETPEGIFREPSPPPAREPSEANKPLPPPPPAESDSAEQNPTLPPAPPIAVLLKPHVVSPTPQEFLLVTGTGPHDPGVGMFVNLEGDPTRSTLEFEKYPEDLVVDGRGVGVDLTPTTIEDEEEGYVLASMVRDFGEESRHGVEIQRWDLDPGERESEKHWLESPVPQRSQNSSEAARIGLRSVVDVGDVYFEEVVNRLRLQRFRPFASRSMDASILSLHSVDSKKTMALERVSGEPELPESGDGLSLEEEDHRNAEEYQLAQRLGLARTRVVAWAGKSVWWAVRNPLALRLDASISDMTHSKIREDQTYLSLDRRKLIEVVNSIRGRNAKTETEFLSLGYIRQRVGLLLFMSGLDALAPPPSQPEYRICEDALLEGGLDPRVILAVIPYLRNEIVEGPKGIWIHGGVKDVADSFVTNSIAEHTDAAKKSDMSDHILNFLRRILAAWRKKKGFGSIASENELFRSVDAALLIVLLQLDRGSPPGPPKSKSVRLELYELVDKGVDCFERAIALLESHRRLYVLSRLYQSRKMAGEVLATWRRIVEGEPDDGGEFREGEQKVRDYLTKIRNPALVEEYGVWLATRNPKLGVQVFAEDRSQVKFEPTQVLAILREDAPGAVKDYLEYLVFSKNHAEYINELIAYYLDIVTTKLEESEEARRTLAQTYESYRALRSPKPTYRQFITDNTIDEEWWHSRLRLLQLLGGSQGSASQYDVAAILARIAPYTKELVPEVIILDGRQSHHGEALRLLTHGLGDYDTALNYCLLGGSSIYHPVSGTMTRETLPTRDQQAELFGFLLSEFLQIKDVSNRVEQTSNLLERFGGWFDIEHVLSLIPDTWSVDLVSGFLVSALGRIVGERRETMVVKALSGAENLRVAADLVGKIDAAGPSVET</sequence>
<dbReference type="PANTHER" id="PTHR12894:SF27">
    <property type="entry name" value="TRANSFORMING GROWTH FACTOR-BETA RECEPTOR-ASSOCIATED PROTEIN 1"/>
    <property type="match status" value="1"/>
</dbReference>
<protein>
    <recommendedName>
        <fullName evidence="6">CNH domain-containing protein</fullName>
    </recommendedName>
</protein>
<feature type="compositionally biased region" description="Polar residues" evidence="5">
    <location>
        <begin position="483"/>
        <end position="496"/>
    </location>
</feature>
<keyword evidence="2" id="KW-0813">Transport</keyword>
<evidence type="ECO:0000256" key="2">
    <source>
        <dbReference type="ARBA" id="ARBA00022448"/>
    </source>
</evidence>